<dbReference type="AlphaFoldDB" id="A0A2P8HQH7"/>
<dbReference type="Pfam" id="PF02810">
    <property type="entry name" value="SEC-C"/>
    <property type="match status" value="1"/>
</dbReference>
<dbReference type="Gene3D" id="3.10.450.50">
    <property type="match status" value="1"/>
</dbReference>
<dbReference type="SUPFAM" id="SSF103642">
    <property type="entry name" value="Sec-C motif"/>
    <property type="match status" value="1"/>
</dbReference>
<accession>A0A2P8HQH7</accession>
<dbReference type="RefSeq" id="WP_106588052.1">
    <property type="nucleotide sequence ID" value="NZ_PYAV01000004.1"/>
</dbReference>
<reference evidence="1 2" key="1">
    <citation type="submission" date="2018-03" db="EMBL/GenBank/DDBJ databases">
        <title>Genomic Encyclopedia of Type Strains, Phase III (KMG-III): the genomes of soil and plant-associated and newly described type strains.</title>
        <authorList>
            <person name="Whitman W."/>
        </authorList>
    </citation>
    <scope>NUCLEOTIDE SEQUENCE [LARGE SCALE GENOMIC DNA]</scope>
    <source>
        <strain evidence="1 2">CGMCC 1.07653</strain>
    </source>
</reference>
<dbReference type="InterPro" id="IPR004027">
    <property type="entry name" value="SEC_C_motif"/>
</dbReference>
<dbReference type="EMBL" id="PYAV01000004">
    <property type="protein sequence ID" value="PSL48481.1"/>
    <property type="molecule type" value="Genomic_DNA"/>
</dbReference>
<dbReference type="OrthoDB" id="6399948at2"/>
<dbReference type="Proteomes" id="UP000242310">
    <property type="component" value="Unassembled WGS sequence"/>
</dbReference>
<protein>
    <submittedName>
        <fullName evidence="1">SEC-C motif-containing protein</fullName>
    </submittedName>
</protein>
<keyword evidence="2" id="KW-1185">Reference proteome</keyword>
<comment type="caution">
    <text evidence="1">The sequence shown here is derived from an EMBL/GenBank/DDBJ whole genome shotgun (WGS) entry which is preliminary data.</text>
</comment>
<evidence type="ECO:0000313" key="1">
    <source>
        <dbReference type="EMBL" id="PSL48481.1"/>
    </source>
</evidence>
<proteinExistence type="predicted"/>
<organism evidence="1 2">
    <name type="scientific">Salsuginibacillus halophilus</name>
    <dbReference type="NCBI Taxonomy" id="517424"/>
    <lineage>
        <taxon>Bacteria</taxon>
        <taxon>Bacillati</taxon>
        <taxon>Bacillota</taxon>
        <taxon>Bacilli</taxon>
        <taxon>Bacillales</taxon>
        <taxon>Bacillaceae</taxon>
        <taxon>Salsuginibacillus</taxon>
    </lineage>
</organism>
<gene>
    <name evidence="1" type="ORF">B0H94_10481</name>
</gene>
<evidence type="ECO:0000313" key="2">
    <source>
        <dbReference type="Proteomes" id="UP000242310"/>
    </source>
</evidence>
<name>A0A2P8HQH7_9BACI</name>
<sequence length="671" mass="76360">MPERNEPCPCGSGKKYKKCCARKESLAFDQQVINDIGMLFQEYTDMMAEQVDKDESTVSSFQQEMMRVEANGLEFEGNEGFFSLVFMLDHGFVKNQDKWQRFIDEEKKKFNRAKTKHALEPLKNPSVFLAEITGVNGDTALITEVTEQEKKPLYTLESWKETAKHPVGTRYIGLGVPFMDGLLALPAVFHAGASEDNNIERLSEKMRVLGFSEWSVFLNASILDRSIDILAPDNMLPRSSANYDFRAQDQQALTQLTDFFDQMLPPMLRWMGEEVEDRLAVFLGEEKPQMRKPAIYAAGAAAGAKEIFPLRAEKMEHGGFTIKELAEHFGCSPDSVSKAADRIIDNDPDSWDQLDEQASKFLAEQASRSMSGTPKISTNSGFYPAATEALMWKMQRLILRGELDPNHIDAFAGELFVPKTPEESQQLQVYDAYEAFEKVGEEEAAALCRPAEIMNVEEPVADLYNLKGLLAKDPEEKEAYFRQAVDIVEKELAEIPPEERPDNAWSDVTFRPYLRALINEAASFCDRQAFQEAIKQLAFMLKINPDDNQGLRFWLHALYICEGSWEKEKELLATYPDEEDNSIYWANQLLKAFLRKDQELVDEAMSELAEHNHELMDHMVLRKPKPEHPPLAVSAGEQSEVEYYAYIATGIWEDMFERLGSDLLTLLDTED</sequence>